<feature type="chain" id="PRO_5040857051" description="Acetyl-coenzyme A synthetase" evidence="6">
    <location>
        <begin position="17"/>
        <end position="683"/>
    </location>
</feature>
<dbReference type="PROSITE" id="PS00455">
    <property type="entry name" value="AMP_BINDING"/>
    <property type="match status" value="1"/>
</dbReference>
<evidence type="ECO:0000259" key="7">
    <source>
        <dbReference type="Pfam" id="PF00501"/>
    </source>
</evidence>
<comment type="similarity">
    <text evidence="1 5">Belongs to the ATP-dependent AMP-binding enzyme family.</text>
</comment>
<accession>A0A9W7GGJ4</accession>
<dbReference type="InterPro" id="IPR032387">
    <property type="entry name" value="ACAS_N"/>
</dbReference>
<evidence type="ECO:0000313" key="10">
    <source>
        <dbReference type="EMBL" id="GMI43642.1"/>
    </source>
</evidence>
<evidence type="ECO:0000256" key="3">
    <source>
        <dbReference type="ARBA" id="ARBA00022741"/>
    </source>
</evidence>
<organism evidence="10 11">
    <name type="scientific">Triparma columacea</name>
    <dbReference type="NCBI Taxonomy" id="722753"/>
    <lineage>
        <taxon>Eukaryota</taxon>
        <taxon>Sar</taxon>
        <taxon>Stramenopiles</taxon>
        <taxon>Ochrophyta</taxon>
        <taxon>Bolidophyceae</taxon>
        <taxon>Parmales</taxon>
        <taxon>Triparmaceae</taxon>
        <taxon>Triparma</taxon>
    </lineage>
</organism>
<dbReference type="InterPro" id="IPR025110">
    <property type="entry name" value="AMP-bd_C"/>
</dbReference>
<keyword evidence="3 5" id="KW-0547">Nucleotide-binding</keyword>
<evidence type="ECO:0000256" key="5">
    <source>
        <dbReference type="RuleBase" id="RU361147"/>
    </source>
</evidence>
<dbReference type="AlphaFoldDB" id="A0A9W7GGJ4"/>
<reference evidence="11" key="1">
    <citation type="journal article" date="2023" name="Commun. Biol.">
        <title>Genome analysis of Parmales, the sister group of diatoms, reveals the evolutionary specialization of diatoms from phago-mixotrophs to photoautotrophs.</title>
        <authorList>
            <person name="Ban H."/>
            <person name="Sato S."/>
            <person name="Yoshikawa S."/>
            <person name="Yamada K."/>
            <person name="Nakamura Y."/>
            <person name="Ichinomiya M."/>
            <person name="Sato N."/>
            <person name="Blanc-Mathieu R."/>
            <person name="Endo H."/>
            <person name="Kuwata A."/>
            <person name="Ogata H."/>
        </authorList>
    </citation>
    <scope>NUCLEOTIDE SEQUENCE [LARGE SCALE GENOMIC DNA]</scope>
</reference>
<dbReference type="GO" id="GO:0016208">
    <property type="term" value="F:AMP binding"/>
    <property type="evidence" value="ECO:0007669"/>
    <property type="project" value="InterPro"/>
</dbReference>
<feature type="domain" description="AMP-binding enzyme C-terminal" evidence="8">
    <location>
        <begin position="568"/>
        <end position="646"/>
    </location>
</feature>
<dbReference type="Pfam" id="PF13193">
    <property type="entry name" value="AMP-binding_C"/>
    <property type="match status" value="1"/>
</dbReference>
<dbReference type="EC" id="6.2.1.1" evidence="5"/>
<protein>
    <recommendedName>
        <fullName evidence="5">Acetyl-coenzyme A synthetase</fullName>
        <ecNumber evidence="5">6.2.1.1</ecNumber>
    </recommendedName>
</protein>
<dbReference type="GO" id="GO:0005524">
    <property type="term" value="F:ATP binding"/>
    <property type="evidence" value="ECO:0007669"/>
    <property type="project" value="UniProtKB-UniRule"/>
</dbReference>
<evidence type="ECO:0000259" key="8">
    <source>
        <dbReference type="Pfam" id="PF13193"/>
    </source>
</evidence>
<comment type="caution">
    <text evidence="10">The sequence shown here is derived from an EMBL/GenBank/DDBJ whole genome shotgun (WGS) entry which is preliminary data.</text>
</comment>
<dbReference type="SUPFAM" id="SSF56801">
    <property type="entry name" value="Acetyl-CoA synthetase-like"/>
    <property type="match status" value="1"/>
</dbReference>
<evidence type="ECO:0000313" key="11">
    <source>
        <dbReference type="Proteomes" id="UP001165065"/>
    </source>
</evidence>
<dbReference type="PANTHER" id="PTHR24095:SF14">
    <property type="entry name" value="ACETYL-COENZYME A SYNTHETASE 1"/>
    <property type="match status" value="1"/>
</dbReference>
<dbReference type="InterPro" id="IPR011904">
    <property type="entry name" value="Ac_CoA_lig"/>
</dbReference>
<dbReference type="CDD" id="cd05966">
    <property type="entry name" value="ACS"/>
    <property type="match status" value="1"/>
</dbReference>
<feature type="signal peptide" evidence="6">
    <location>
        <begin position="1"/>
        <end position="16"/>
    </location>
</feature>
<keyword evidence="2 5" id="KW-0436">Ligase</keyword>
<feature type="domain" description="AMP-dependent synthetase/ligase" evidence="7">
    <location>
        <begin position="122"/>
        <end position="507"/>
    </location>
</feature>
<evidence type="ECO:0000256" key="1">
    <source>
        <dbReference type="ARBA" id="ARBA00006432"/>
    </source>
</evidence>
<sequence length="683" mass="74010">MLKCAALLTATCLVEGFAFTPSPTVSLPILAHSSKPFRADNPRRLGNLGLLSTKKTAFESDYASSIDNPSDYWFNLAKEKLDWYTQPTKSLTGGLATADVKWFEDGKLNACYNCIDRHIENGRGGKTAIIFEGDEPSDVTKYSYTEVLARVSKIANMMKSNGVKKGDVVTIYMPMTPDIIFSMLACARIGAVHSVVFAGFSEDAIADRIAASGSKFVFTSDGGLRGGRTIKLKQTVDNAIAKDRAKVLVEKVFVFKRTNEDVNFVDGRDLWADDLLSSQSTECPAEVMGAEDPLFILYTSGSTGQPKGILHTTGGYLLYAQHTTATSFDLQPDDIYACVADAGWITGHTYICYGPLLNGATSTVFESTPLYPDEGRYWDMIQRHKINIFYTAPTAIRSLMRFGDEPPKKYDLSSLRVLGSVGEPINPAAWDWYNDVIGGGKATVVDTYWQTETGGHVALNLPGVHEPKAGSCRGGTYGIDLAILDPKSGEVIEGNDVEGVLAISKPWPGMARTCLGDHERYKTTYLQPYPGFYFAGDGARRDSSGYIWVTGRVDDVINSSGHRIGTAELESSLVSHPLVAQAAVVGYPHDIKGEGVACYCTLTKGTAMTDDLRKDLKQAVRSSIGPFATPDMIIEAPALPMTRSGKIMRRILRKIAGGDTELGDTSTLADPTCVGVLVENAKA</sequence>
<dbReference type="NCBIfam" id="TIGR02188">
    <property type="entry name" value="Ac_CoA_lig_AcsA"/>
    <property type="match status" value="1"/>
</dbReference>
<dbReference type="Pfam" id="PF00501">
    <property type="entry name" value="AMP-binding"/>
    <property type="match status" value="1"/>
</dbReference>
<dbReference type="InterPro" id="IPR045851">
    <property type="entry name" value="AMP-bd_C_sf"/>
</dbReference>
<comment type="catalytic activity">
    <reaction evidence="5">
        <text>acetate + ATP + CoA = acetyl-CoA + AMP + diphosphate</text>
        <dbReference type="Rhea" id="RHEA:23176"/>
        <dbReference type="ChEBI" id="CHEBI:30089"/>
        <dbReference type="ChEBI" id="CHEBI:30616"/>
        <dbReference type="ChEBI" id="CHEBI:33019"/>
        <dbReference type="ChEBI" id="CHEBI:57287"/>
        <dbReference type="ChEBI" id="CHEBI:57288"/>
        <dbReference type="ChEBI" id="CHEBI:456215"/>
        <dbReference type="EC" id="6.2.1.1"/>
    </reaction>
</comment>
<name>A0A9W7GGJ4_9STRA</name>
<dbReference type="InterPro" id="IPR000873">
    <property type="entry name" value="AMP-dep_synth/lig_dom"/>
</dbReference>
<evidence type="ECO:0000256" key="4">
    <source>
        <dbReference type="ARBA" id="ARBA00022840"/>
    </source>
</evidence>
<evidence type="ECO:0000259" key="9">
    <source>
        <dbReference type="Pfam" id="PF16177"/>
    </source>
</evidence>
<keyword evidence="6" id="KW-0732">Signal</keyword>
<dbReference type="Pfam" id="PF16177">
    <property type="entry name" value="ACAS_N"/>
    <property type="match status" value="1"/>
</dbReference>
<keyword evidence="11" id="KW-1185">Reference proteome</keyword>
<dbReference type="Gene3D" id="3.30.300.30">
    <property type="match status" value="1"/>
</dbReference>
<dbReference type="InterPro" id="IPR042099">
    <property type="entry name" value="ANL_N_sf"/>
</dbReference>
<dbReference type="GO" id="GO:0019427">
    <property type="term" value="P:acetyl-CoA biosynthetic process from acetate"/>
    <property type="evidence" value="ECO:0007669"/>
    <property type="project" value="InterPro"/>
</dbReference>
<dbReference type="EMBL" id="BRYA01001458">
    <property type="protein sequence ID" value="GMI43642.1"/>
    <property type="molecule type" value="Genomic_DNA"/>
</dbReference>
<dbReference type="FunFam" id="3.40.50.12780:FF:000001">
    <property type="entry name" value="Acetyl-coenzyme A synthetase"/>
    <property type="match status" value="1"/>
</dbReference>
<dbReference type="GO" id="GO:0003987">
    <property type="term" value="F:acetate-CoA ligase activity"/>
    <property type="evidence" value="ECO:0007669"/>
    <property type="project" value="UniProtKB-UniRule"/>
</dbReference>
<keyword evidence="4 5" id="KW-0067">ATP-binding</keyword>
<gene>
    <name evidence="10" type="ORF">TrCOL_g2913</name>
</gene>
<evidence type="ECO:0000256" key="2">
    <source>
        <dbReference type="ARBA" id="ARBA00022598"/>
    </source>
</evidence>
<dbReference type="PANTHER" id="PTHR24095">
    <property type="entry name" value="ACETYL-COENZYME A SYNTHETASE"/>
    <property type="match status" value="1"/>
</dbReference>
<proteinExistence type="inferred from homology"/>
<dbReference type="NCBIfam" id="NF001208">
    <property type="entry name" value="PRK00174.1"/>
    <property type="match status" value="1"/>
</dbReference>
<evidence type="ECO:0000256" key="6">
    <source>
        <dbReference type="SAM" id="SignalP"/>
    </source>
</evidence>
<dbReference type="Proteomes" id="UP001165065">
    <property type="component" value="Unassembled WGS sequence"/>
</dbReference>
<dbReference type="Gene3D" id="3.40.50.12780">
    <property type="entry name" value="N-terminal domain of ligase-like"/>
    <property type="match status" value="1"/>
</dbReference>
<dbReference type="InterPro" id="IPR020845">
    <property type="entry name" value="AMP-binding_CS"/>
</dbReference>
<dbReference type="OrthoDB" id="1706066at2759"/>
<feature type="domain" description="Acetyl-coenzyme A synthetase N-terminal" evidence="9">
    <location>
        <begin position="59"/>
        <end position="114"/>
    </location>
</feature>